<evidence type="ECO:0000256" key="8">
    <source>
        <dbReference type="ARBA" id="ARBA00023196"/>
    </source>
</evidence>
<evidence type="ECO:0000256" key="1">
    <source>
        <dbReference type="ARBA" id="ARBA00003543"/>
    </source>
</evidence>
<evidence type="ECO:0000256" key="7">
    <source>
        <dbReference type="ARBA" id="ARBA00023136"/>
    </source>
</evidence>
<dbReference type="HAMAP" id="MF_00530">
    <property type="entry name" value="ATP_synth_epsil_bac"/>
    <property type="match status" value="1"/>
</dbReference>
<keyword evidence="4 9" id="KW-0813">Transport</keyword>
<accession>A0A549THU9</accession>
<protein>
    <recommendedName>
        <fullName evidence="9">ATP synthase epsilon chain</fullName>
    </recommendedName>
    <alternativeName>
        <fullName evidence="9">ATP synthase F1 sector epsilon subunit</fullName>
    </alternativeName>
    <alternativeName>
        <fullName evidence="9">F-ATPase epsilon subunit</fullName>
    </alternativeName>
</protein>
<evidence type="ECO:0000256" key="2">
    <source>
        <dbReference type="ARBA" id="ARBA00004184"/>
    </source>
</evidence>
<sequence>MMRRLALTISTPFDVLVEASPIRSLRAEDASGSFGILPGHVDFLTALPVSVVRWMTEAGEAGFCAVRGGIMTVSQGSKVAIACRQGKLGTALDTLAADVAAFVEEERDAARRASTAQMRVHARAVRQLMHYLNPQGETGGAFDSREGAP</sequence>
<dbReference type="AlphaFoldDB" id="A0A549THU9"/>
<dbReference type="Proteomes" id="UP000316801">
    <property type="component" value="Unassembled WGS sequence"/>
</dbReference>
<dbReference type="EMBL" id="VJMG01000004">
    <property type="protein sequence ID" value="TRL42684.1"/>
    <property type="molecule type" value="Genomic_DNA"/>
</dbReference>
<keyword evidence="7 9" id="KW-0472">Membrane</keyword>
<keyword evidence="9" id="KW-1003">Cell membrane</keyword>
<dbReference type="SUPFAM" id="SSF51344">
    <property type="entry name" value="Epsilon subunit of F1F0-ATP synthase N-terminal domain"/>
    <property type="match status" value="1"/>
</dbReference>
<comment type="caution">
    <text evidence="11">The sequence shown here is derived from an EMBL/GenBank/DDBJ whole genome shotgun (WGS) entry which is preliminary data.</text>
</comment>
<dbReference type="Gene3D" id="2.60.15.10">
    <property type="entry name" value="F0F1 ATP synthase delta/epsilon subunit, N-terminal"/>
    <property type="match status" value="1"/>
</dbReference>
<keyword evidence="6 9" id="KW-0406">Ion transport</keyword>
<dbReference type="InterPro" id="IPR036771">
    <property type="entry name" value="ATPsynth_dsu/esu_N"/>
</dbReference>
<comment type="subcellular location">
    <subcellularLocation>
        <location evidence="9">Cell membrane</location>
        <topology evidence="9">Peripheral membrane protein</topology>
    </subcellularLocation>
    <subcellularLocation>
        <location evidence="2">Endomembrane system</location>
        <topology evidence="2">Peripheral membrane protein</topology>
    </subcellularLocation>
</comment>
<evidence type="ECO:0000256" key="3">
    <source>
        <dbReference type="ARBA" id="ARBA00005712"/>
    </source>
</evidence>
<dbReference type="GO" id="GO:0005886">
    <property type="term" value="C:plasma membrane"/>
    <property type="evidence" value="ECO:0007669"/>
    <property type="project" value="UniProtKB-SubCell"/>
</dbReference>
<evidence type="ECO:0000256" key="6">
    <source>
        <dbReference type="ARBA" id="ARBA00023065"/>
    </source>
</evidence>
<dbReference type="NCBIfam" id="TIGR03166">
    <property type="entry name" value="alt_F1F0_F1_eps"/>
    <property type="match status" value="1"/>
</dbReference>
<gene>
    <name evidence="9" type="primary">atpC</name>
    <name evidence="11" type="ORF">FNA46_01475</name>
</gene>
<evidence type="ECO:0000313" key="12">
    <source>
        <dbReference type="Proteomes" id="UP000316801"/>
    </source>
</evidence>
<name>A0A549THU9_9HYPH</name>
<evidence type="ECO:0000259" key="10">
    <source>
        <dbReference type="Pfam" id="PF02823"/>
    </source>
</evidence>
<keyword evidence="8 9" id="KW-0139">CF(1)</keyword>
<keyword evidence="12" id="KW-1185">Reference proteome</keyword>
<comment type="similarity">
    <text evidence="3 9">Belongs to the ATPase epsilon chain family.</text>
</comment>
<dbReference type="GO" id="GO:0046933">
    <property type="term" value="F:proton-transporting ATP synthase activity, rotational mechanism"/>
    <property type="evidence" value="ECO:0007669"/>
    <property type="project" value="UniProtKB-UniRule"/>
</dbReference>
<evidence type="ECO:0000256" key="9">
    <source>
        <dbReference type="HAMAP-Rule" id="MF_00530"/>
    </source>
</evidence>
<reference evidence="11 12" key="1">
    <citation type="submission" date="2019-07" db="EMBL/GenBank/DDBJ databases">
        <title>Ln-dependent methylotrophs.</title>
        <authorList>
            <person name="Tani A."/>
        </authorList>
    </citation>
    <scope>NUCLEOTIDE SEQUENCE [LARGE SCALE GENOMIC DNA]</scope>
    <source>
        <strain evidence="11 12">SM12</strain>
    </source>
</reference>
<dbReference type="GO" id="GO:0012505">
    <property type="term" value="C:endomembrane system"/>
    <property type="evidence" value="ECO:0007669"/>
    <property type="project" value="UniProtKB-SubCell"/>
</dbReference>
<dbReference type="NCBIfam" id="NF009981">
    <property type="entry name" value="PRK13447.1"/>
    <property type="match status" value="1"/>
</dbReference>
<proteinExistence type="inferred from homology"/>
<dbReference type="GO" id="GO:0005524">
    <property type="term" value="F:ATP binding"/>
    <property type="evidence" value="ECO:0007669"/>
    <property type="project" value="UniProtKB-UniRule"/>
</dbReference>
<keyword evidence="9" id="KW-0066">ATP synthesis</keyword>
<dbReference type="Pfam" id="PF02823">
    <property type="entry name" value="ATP-synt_DE_N"/>
    <property type="match status" value="1"/>
</dbReference>
<dbReference type="InterPro" id="IPR020546">
    <property type="entry name" value="ATP_synth_F1_dsu/esu_N"/>
</dbReference>
<dbReference type="InterPro" id="IPR024037">
    <property type="entry name" value="Alt_ATP_synth_F1_esu"/>
</dbReference>
<evidence type="ECO:0000256" key="4">
    <source>
        <dbReference type="ARBA" id="ARBA00022448"/>
    </source>
</evidence>
<dbReference type="CDD" id="cd12152">
    <property type="entry name" value="F1-ATPase_delta"/>
    <property type="match status" value="1"/>
</dbReference>
<organism evidence="11 12">
    <name type="scientific">Rhizobium straminoryzae</name>
    <dbReference type="NCBI Taxonomy" id="1387186"/>
    <lineage>
        <taxon>Bacteria</taxon>
        <taxon>Pseudomonadati</taxon>
        <taxon>Pseudomonadota</taxon>
        <taxon>Alphaproteobacteria</taxon>
        <taxon>Hyphomicrobiales</taxon>
        <taxon>Rhizobiaceae</taxon>
        <taxon>Rhizobium/Agrobacterium group</taxon>
        <taxon>Rhizobium</taxon>
    </lineage>
</organism>
<keyword evidence="5 9" id="KW-0375">Hydrogen ion transport</keyword>
<feature type="domain" description="ATP synthase F1 complex delta/epsilon subunit N-terminal" evidence="10">
    <location>
        <begin position="6"/>
        <end position="83"/>
    </location>
</feature>
<evidence type="ECO:0000256" key="5">
    <source>
        <dbReference type="ARBA" id="ARBA00022781"/>
    </source>
</evidence>
<evidence type="ECO:0000313" key="11">
    <source>
        <dbReference type="EMBL" id="TRL42684.1"/>
    </source>
</evidence>
<comment type="function">
    <text evidence="1 9">Produces ATP from ADP in the presence of a proton gradient across the membrane.</text>
</comment>
<dbReference type="InterPro" id="IPR001469">
    <property type="entry name" value="ATP_synth_F1_dsu/esu"/>
</dbReference>
<dbReference type="GO" id="GO:0045259">
    <property type="term" value="C:proton-transporting ATP synthase complex"/>
    <property type="evidence" value="ECO:0007669"/>
    <property type="project" value="UniProtKB-KW"/>
</dbReference>
<comment type="subunit">
    <text evidence="9">F-type ATPases have 2 components, CF(1) - the catalytic core - and CF(0) - the membrane proton channel. CF(1) has five subunits: alpha(3), beta(3), gamma(1), delta(1), epsilon(1). CF(0) has three main subunits: a, b and c.</text>
</comment>